<dbReference type="InterPro" id="IPR013103">
    <property type="entry name" value="RVT_2"/>
</dbReference>
<feature type="domain" description="Reverse transcriptase Ty1/copia-type" evidence="1">
    <location>
        <begin position="2"/>
        <end position="55"/>
    </location>
</feature>
<dbReference type="AlphaFoldDB" id="A0A5B6VQ75"/>
<dbReference type="Pfam" id="PF07727">
    <property type="entry name" value="RVT_2"/>
    <property type="match status" value="1"/>
</dbReference>
<evidence type="ECO:0000313" key="3">
    <source>
        <dbReference type="Proteomes" id="UP000325315"/>
    </source>
</evidence>
<proteinExistence type="predicted"/>
<organism evidence="2 3">
    <name type="scientific">Gossypium australe</name>
    <dbReference type="NCBI Taxonomy" id="47621"/>
    <lineage>
        <taxon>Eukaryota</taxon>
        <taxon>Viridiplantae</taxon>
        <taxon>Streptophyta</taxon>
        <taxon>Embryophyta</taxon>
        <taxon>Tracheophyta</taxon>
        <taxon>Spermatophyta</taxon>
        <taxon>Magnoliopsida</taxon>
        <taxon>eudicotyledons</taxon>
        <taxon>Gunneridae</taxon>
        <taxon>Pentapetalae</taxon>
        <taxon>rosids</taxon>
        <taxon>malvids</taxon>
        <taxon>Malvales</taxon>
        <taxon>Malvaceae</taxon>
        <taxon>Malvoideae</taxon>
        <taxon>Gossypium</taxon>
    </lineage>
</organism>
<dbReference type="PANTHER" id="PTHR11439:SF503">
    <property type="entry name" value="CYSTEINE-RICH RLK (RECEPTOR-LIKE PROTEIN KINASE) 8"/>
    <property type="match status" value="1"/>
</dbReference>
<dbReference type="OrthoDB" id="413760at2759"/>
<dbReference type="PANTHER" id="PTHR11439">
    <property type="entry name" value="GAG-POL-RELATED RETROTRANSPOSON"/>
    <property type="match status" value="1"/>
</dbReference>
<name>A0A5B6VQ75_9ROSI</name>
<reference evidence="3" key="1">
    <citation type="journal article" date="2019" name="Plant Biotechnol. J.">
        <title>Genome sequencing of the Australian wild diploid species Gossypium australe highlights disease resistance and delayed gland morphogenesis.</title>
        <authorList>
            <person name="Cai Y."/>
            <person name="Cai X."/>
            <person name="Wang Q."/>
            <person name="Wang P."/>
            <person name="Zhang Y."/>
            <person name="Cai C."/>
            <person name="Xu Y."/>
            <person name="Wang K."/>
            <person name="Zhou Z."/>
            <person name="Wang C."/>
            <person name="Geng S."/>
            <person name="Li B."/>
            <person name="Dong Q."/>
            <person name="Hou Y."/>
            <person name="Wang H."/>
            <person name="Ai P."/>
            <person name="Liu Z."/>
            <person name="Yi F."/>
            <person name="Sun M."/>
            <person name="An G."/>
            <person name="Cheng J."/>
            <person name="Zhang Y."/>
            <person name="Shi Q."/>
            <person name="Xie Y."/>
            <person name="Shi X."/>
            <person name="Chang Y."/>
            <person name="Huang F."/>
            <person name="Chen Y."/>
            <person name="Hong S."/>
            <person name="Mi L."/>
            <person name="Sun Q."/>
            <person name="Zhang L."/>
            <person name="Zhou B."/>
            <person name="Peng R."/>
            <person name="Zhang X."/>
            <person name="Liu F."/>
        </authorList>
    </citation>
    <scope>NUCLEOTIDE SEQUENCE [LARGE SCALE GENOMIC DNA]</scope>
    <source>
        <strain evidence="3">cv. PA1801</strain>
    </source>
</reference>
<dbReference type="EMBL" id="SMMG02000006">
    <property type="protein sequence ID" value="KAA3471207.1"/>
    <property type="molecule type" value="Genomic_DNA"/>
</dbReference>
<gene>
    <name evidence="2" type="ORF">EPI10_016848</name>
</gene>
<keyword evidence="3" id="KW-1185">Reference proteome</keyword>
<evidence type="ECO:0000259" key="1">
    <source>
        <dbReference type="Pfam" id="PF07727"/>
    </source>
</evidence>
<protein>
    <submittedName>
        <fullName evidence="2">Copia protein</fullName>
    </submittedName>
</protein>
<evidence type="ECO:0000313" key="2">
    <source>
        <dbReference type="EMBL" id="KAA3471207.1"/>
    </source>
</evidence>
<comment type="caution">
    <text evidence="2">The sequence shown here is derived from an EMBL/GenBank/DDBJ whole genome shotgun (WGS) entry which is preliminary data.</text>
</comment>
<sequence>MMEVFDMNDLGDMHYFLGMEIKQSQNKVFLCQKKYMKEILKRFYMEECKSVSTSMNQKEKLQKTDRADPTNEKEYRRLVGCLIVIHMIVAKSVLRYLKGTLAYGINFSKVEKFKLQGYSDSDWAGSLDDMRSTSGYCFTFGSVVSLGVQESKIWNNIYKKEQTI</sequence>
<dbReference type="Proteomes" id="UP000325315">
    <property type="component" value="Unassembled WGS sequence"/>
</dbReference>
<accession>A0A5B6VQ75</accession>